<evidence type="ECO:0000259" key="2">
    <source>
        <dbReference type="SMART" id="SM01223"/>
    </source>
</evidence>
<comment type="cofactor">
    <cofactor evidence="1">
        <name>Fe(2+)</name>
        <dbReference type="ChEBI" id="CHEBI:29033"/>
    </cofactor>
</comment>
<evidence type="ECO:0000313" key="4">
    <source>
        <dbReference type="Proteomes" id="UP001142489"/>
    </source>
</evidence>
<dbReference type="Proteomes" id="UP001142489">
    <property type="component" value="Unassembled WGS sequence"/>
</dbReference>
<dbReference type="InterPro" id="IPR024367">
    <property type="entry name" value="FTO_cat_dom"/>
</dbReference>
<sequence length="230" mass="26531">MATSYRSEGILTIPGDPRFGTIGLSDEGFECVKRREQKQKLLDELGQSRLPYLTPKDDGFYQLWETKYSKLILRKAGSISEDIHKEVQGAFWILQKRSCLFRDLVRIKGKDFVTPVSRLLIGNPGCTYKYLNTRLFTVPWPVEGYEINYSHPEISKACQALIKLNEHLRRDTVLALQERNLSETKGTGHSLETERHQEKDAPLRRTSLLFKIKAFPACQRMTRPAERLTT</sequence>
<comment type="caution">
    <text evidence="3">The sequence shown here is derived from an EMBL/GenBank/DDBJ whole genome shotgun (WGS) entry which is preliminary data.</text>
</comment>
<dbReference type="GO" id="GO:1990931">
    <property type="term" value="F:mRNA N6-methyladenosine dioxygenase activity"/>
    <property type="evidence" value="ECO:0007669"/>
    <property type="project" value="TreeGrafter"/>
</dbReference>
<evidence type="ECO:0000313" key="3">
    <source>
        <dbReference type="EMBL" id="KAJ7311855.1"/>
    </source>
</evidence>
<reference evidence="3" key="1">
    <citation type="journal article" date="2023" name="DNA Res.">
        <title>Chromosome-level genome assembly of Phrynocephalus forsythii using third-generation DNA sequencing and Hi-C analysis.</title>
        <authorList>
            <person name="Qi Y."/>
            <person name="Zhao W."/>
            <person name="Zhao Y."/>
            <person name="Niu C."/>
            <person name="Cao S."/>
            <person name="Zhang Y."/>
        </authorList>
    </citation>
    <scope>NUCLEOTIDE SEQUENCE</scope>
    <source>
        <tissue evidence="3">Muscle</tissue>
    </source>
</reference>
<organism evidence="3 4">
    <name type="scientific">Phrynocephalus forsythii</name>
    <dbReference type="NCBI Taxonomy" id="171643"/>
    <lineage>
        <taxon>Eukaryota</taxon>
        <taxon>Metazoa</taxon>
        <taxon>Chordata</taxon>
        <taxon>Craniata</taxon>
        <taxon>Vertebrata</taxon>
        <taxon>Euteleostomi</taxon>
        <taxon>Lepidosauria</taxon>
        <taxon>Squamata</taxon>
        <taxon>Bifurcata</taxon>
        <taxon>Unidentata</taxon>
        <taxon>Episquamata</taxon>
        <taxon>Toxicofera</taxon>
        <taxon>Iguania</taxon>
        <taxon>Acrodonta</taxon>
        <taxon>Agamidae</taxon>
        <taxon>Agaminae</taxon>
        <taxon>Phrynocephalus</taxon>
    </lineage>
</organism>
<dbReference type="InterPro" id="IPR032868">
    <property type="entry name" value="FTO"/>
</dbReference>
<dbReference type="PANTHER" id="PTHR31291:SF2">
    <property type="entry name" value="ALPHA-KETOGLUTARATE-DEPENDENT DIOXYGENASE FTO"/>
    <property type="match status" value="1"/>
</dbReference>
<dbReference type="EMBL" id="JAPFRF010000013">
    <property type="protein sequence ID" value="KAJ7311855.1"/>
    <property type="molecule type" value="Genomic_DNA"/>
</dbReference>
<dbReference type="Gene3D" id="2.60.120.590">
    <property type="entry name" value="Alpha-ketoglutarate-dependent dioxygenase AlkB-like"/>
    <property type="match status" value="1"/>
</dbReference>
<dbReference type="GO" id="GO:0006307">
    <property type="term" value="P:DNA alkylation repair"/>
    <property type="evidence" value="ECO:0007669"/>
    <property type="project" value="InterPro"/>
</dbReference>
<name>A0A9Q0XEG5_9SAUR</name>
<evidence type="ECO:0000256" key="1">
    <source>
        <dbReference type="ARBA" id="ARBA00001954"/>
    </source>
</evidence>
<dbReference type="OrthoDB" id="46257at2759"/>
<dbReference type="GO" id="GO:0042245">
    <property type="term" value="P:RNA repair"/>
    <property type="evidence" value="ECO:0007669"/>
    <property type="project" value="InterPro"/>
</dbReference>
<dbReference type="GO" id="GO:0008198">
    <property type="term" value="F:ferrous iron binding"/>
    <property type="evidence" value="ECO:0007669"/>
    <property type="project" value="TreeGrafter"/>
</dbReference>
<dbReference type="Pfam" id="PF12933">
    <property type="entry name" value="FTO_NTD"/>
    <property type="match status" value="1"/>
</dbReference>
<dbReference type="PANTHER" id="PTHR31291">
    <property type="entry name" value="ALPHA-KETOGLUTARATE-DEPENDENT DIOXYGENASE FTO"/>
    <property type="match status" value="1"/>
</dbReference>
<gene>
    <name evidence="3" type="ORF">JRQ81_006169</name>
</gene>
<accession>A0A9Q0XEG5</accession>
<dbReference type="InterPro" id="IPR037151">
    <property type="entry name" value="AlkB-like_sf"/>
</dbReference>
<protein>
    <recommendedName>
        <fullName evidence="2">Alpha-ketoglutarate-dependent dioxygenase FTO catalytic domain-containing protein</fullName>
    </recommendedName>
</protein>
<feature type="domain" description="Alpha-ketoglutarate-dependent dioxygenase FTO catalytic" evidence="2">
    <location>
        <begin position="57"/>
        <end position="227"/>
    </location>
</feature>
<dbReference type="GO" id="GO:0040014">
    <property type="term" value="P:regulation of multicellular organism growth"/>
    <property type="evidence" value="ECO:0007669"/>
    <property type="project" value="InterPro"/>
</dbReference>
<dbReference type="GO" id="GO:0035516">
    <property type="term" value="F:broad specificity oxidative DNA demethylase activity"/>
    <property type="evidence" value="ECO:0007669"/>
    <property type="project" value="InterPro"/>
</dbReference>
<proteinExistence type="predicted"/>
<keyword evidence="4" id="KW-1185">Reference proteome</keyword>
<dbReference type="SMART" id="SM01223">
    <property type="entry name" value="FTO_NTD"/>
    <property type="match status" value="1"/>
</dbReference>
<dbReference type="AlphaFoldDB" id="A0A9Q0XEG5"/>